<accession>A0A1Q5PNK6</accession>
<dbReference type="PANTHER" id="PTHR43272:SF32">
    <property type="entry name" value="AMP-DEPENDENT SYNTHETASE_LIGASE DOMAIN-CONTAINING PROTEIN"/>
    <property type="match status" value="1"/>
</dbReference>
<evidence type="ECO:0000256" key="2">
    <source>
        <dbReference type="ARBA" id="ARBA00022598"/>
    </source>
</evidence>
<dbReference type="InterPro" id="IPR042099">
    <property type="entry name" value="ANL_N_sf"/>
</dbReference>
<organism evidence="7 8">
    <name type="scientific">Boudabousia liubingyangii</name>
    <dbReference type="NCBI Taxonomy" id="1921764"/>
    <lineage>
        <taxon>Bacteria</taxon>
        <taxon>Bacillati</taxon>
        <taxon>Actinomycetota</taxon>
        <taxon>Actinomycetes</taxon>
        <taxon>Actinomycetales</taxon>
        <taxon>Actinomycetaceae</taxon>
        <taxon>Boudabousia</taxon>
    </lineage>
</organism>
<dbReference type="Pfam" id="PF23562">
    <property type="entry name" value="AMP-binding_C_3"/>
    <property type="match status" value="1"/>
</dbReference>
<dbReference type="RefSeq" id="WP_073709069.1">
    <property type="nucleotide sequence ID" value="NZ_MQSV01000002.1"/>
</dbReference>
<dbReference type="Proteomes" id="UP000186785">
    <property type="component" value="Unassembled WGS sequence"/>
</dbReference>
<evidence type="ECO:0000256" key="4">
    <source>
        <dbReference type="ARBA" id="ARBA00023098"/>
    </source>
</evidence>
<feature type="domain" description="AMP-dependent synthetase/ligase" evidence="6">
    <location>
        <begin position="45"/>
        <end position="428"/>
    </location>
</feature>
<gene>
    <name evidence="7" type="ORF">BSR29_04405</name>
</gene>
<dbReference type="PROSITE" id="PS00455">
    <property type="entry name" value="AMP_BINDING"/>
    <property type="match status" value="1"/>
</dbReference>
<dbReference type="SUPFAM" id="SSF56801">
    <property type="entry name" value="Acetyl-CoA synthetase-like"/>
    <property type="match status" value="1"/>
</dbReference>
<dbReference type="CDD" id="cd05907">
    <property type="entry name" value="VL_LC_FACS_like"/>
    <property type="match status" value="1"/>
</dbReference>
<dbReference type="GO" id="GO:0016020">
    <property type="term" value="C:membrane"/>
    <property type="evidence" value="ECO:0007669"/>
    <property type="project" value="TreeGrafter"/>
</dbReference>
<evidence type="ECO:0000313" key="8">
    <source>
        <dbReference type="Proteomes" id="UP000186785"/>
    </source>
</evidence>
<proteinExistence type="inferred from homology"/>
<protein>
    <recommendedName>
        <fullName evidence="5">Acyl-CoA synthetase</fullName>
    </recommendedName>
</protein>
<dbReference type="Gene3D" id="3.40.50.12780">
    <property type="entry name" value="N-terminal domain of ligase-like"/>
    <property type="match status" value="1"/>
</dbReference>
<keyword evidence="8" id="KW-1185">Reference proteome</keyword>
<dbReference type="GO" id="GO:0004467">
    <property type="term" value="F:long-chain fatty acid-CoA ligase activity"/>
    <property type="evidence" value="ECO:0007669"/>
    <property type="project" value="TreeGrafter"/>
</dbReference>
<dbReference type="OrthoDB" id="9803968at2"/>
<dbReference type="EMBL" id="MQSV01000002">
    <property type="protein sequence ID" value="OKL49079.1"/>
    <property type="molecule type" value="Genomic_DNA"/>
</dbReference>
<keyword evidence="3" id="KW-0276">Fatty acid metabolism</keyword>
<sequence length="602" mass="64286">MSIFSRKSKIVPQVPAVDTIGELLQGRLKRAPKANMVYRKSSVGRSWVPATVTEVLAQVDAISKGLLGLGFQKGDALAIMGSTSFDWMLLDLAAVQIGLISVPIYESDSAAQISHILKDADIKLVVTQSATQAALVQSCQPDDQELQILSFDDSALAMIIAAGSKLNLKQVVKARENVSGSDLATIVYTSGTTGAPKGVELTHYNFAKTIYDIQFIAPQLLLDRSGKLLLFLPVAHVLARYVQFAILASESALAQAPDVKNLLSDMQSFAPTAIMVVPRVLEKIKNAAAAKAPSGFKRRVFKFAENTAIAYSQALEEPQGPSWGLRRKHALASKLVLNKLKQAFGPEIDLVVCGGAPLDANLGHFFRGVGLDLIEGYGMTETTGPATVNRPGHAVMGSVGTLLQGTEVKFTDEGEICLRGAQITKGYHNLPAATAQAIDADGWLHTGDLGHLDAEGHLVITGRAKDLLVTAGGKNVSPGPLEAQLRLHPLVSQAVVLGDMKPFISALVALDAEALPTWLRAHSLPPMDATSAVSHPRVKASIEKAVKRANASVSRAESIREFRIVPGDFTEANGLLTPSLKVKRPAVLERFADTVKEIYGEK</sequence>
<name>A0A1Q5PNK6_9ACTO</name>
<comment type="similarity">
    <text evidence="1">Belongs to the ATP-dependent AMP-binding enzyme family.</text>
</comment>
<evidence type="ECO:0000256" key="3">
    <source>
        <dbReference type="ARBA" id="ARBA00022832"/>
    </source>
</evidence>
<keyword evidence="4" id="KW-0443">Lipid metabolism</keyword>
<evidence type="ECO:0000313" key="7">
    <source>
        <dbReference type="EMBL" id="OKL49079.1"/>
    </source>
</evidence>
<evidence type="ECO:0000256" key="1">
    <source>
        <dbReference type="ARBA" id="ARBA00006432"/>
    </source>
</evidence>
<evidence type="ECO:0000256" key="5">
    <source>
        <dbReference type="ARBA" id="ARBA00032875"/>
    </source>
</evidence>
<dbReference type="PANTHER" id="PTHR43272">
    <property type="entry name" value="LONG-CHAIN-FATTY-ACID--COA LIGASE"/>
    <property type="match status" value="1"/>
</dbReference>
<keyword evidence="2" id="KW-0436">Ligase</keyword>
<dbReference type="InterPro" id="IPR020845">
    <property type="entry name" value="AMP-binding_CS"/>
</dbReference>
<dbReference type="Pfam" id="PF00501">
    <property type="entry name" value="AMP-binding"/>
    <property type="match status" value="1"/>
</dbReference>
<dbReference type="AlphaFoldDB" id="A0A1Q5PNK6"/>
<dbReference type="InterPro" id="IPR000873">
    <property type="entry name" value="AMP-dep_synth/lig_dom"/>
</dbReference>
<dbReference type="STRING" id="1921764.BSR28_03970"/>
<reference evidence="7 8" key="1">
    <citation type="submission" date="2016-11" db="EMBL/GenBank/DDBJ databases">
        <title>Actinomyces gypaetusis sp. nov. isolated from the vulture Gypaetus barbatus in Qinghai Tibet Plateau China.</title>
        <authorList>
            <person name="Meng X."/>
        </authorList>
    </citation>
    <scope>NUCLEOTIDE SEQUENCE [LARGE SCALE GENOMIC DNA]</scope>
    <source>
        <strain evidence="7 8">VUL4_2</strain>
    </source>
</reference>
<evidence type="ECO:0000259" key="6">
    <source>
        <dbReference type="Pfam" id="PF00501"/>
    </source>
</evidence>
<comment type="caution">
    <text evidence="7">The sequence shown here is derived from an EMBL/GenBank/DDBJ whole genome shotgun (WGS) entry which is preliminary data.</text>
</comment>